<dbReference type="SUPFAM" id="SSF54862">
    <property type="entry name" value="4Fe-4S ferredoxins"/>
    <property type="match status" value="1"/>
</dbReference>
<accession>A0A4R8M695</accession>
<protein>
    <submittedName>
        <fullName evidence="2">4Fe-4S binding protein</fullName>
    </submittedName>
</protein>
<dbReference type="AlphaFoldDB" id="A0A4R8M695"/>
<dbReference type="PROSITE" id="PS51379">
    <property type="entry name" value="4FE4S_FER_2"/>
    <property type="match status" value="2"/>
</dbReference>
<evidence type="ECO:0000313" key="2">
    <source>
        <dbReference type="EMBL" id="TDY60879.1"/>
    </source>
</evidence>
<reference evidence="2 3" key="1">
    <citation type="submission" date="2019-03" db="EMBL/GenBank/DDBJ databases">
        <title>Genomic Encyclopedia of Type Strains, Phase IV (KMG-IV): sequencing the most valuable type-strain genomes for metagenomic binning, comparative biology and taxonomic classification.</title>
        <authorList>
            <person name="Goeker M."/>
        </authorList>
    </citation>
    <scope>NUCLEOTIDE SEQUENCE [LARGE SCALE GENOMIC DNA]</scope>
    <source>
        <strain evidence="2 3">DSM 25964</strain>
    </source>
</reference>
<feature type="domain" description="4Fe-4S ferredoxin-type" evidence="1">
    <location>
        <begin position="7"/>
        <end position="36"/>
    </location>
</feature>
<sequence>MTKVMRRIITIDEDKCDGCGICAEACHEGAIRIIGGKAKLVSETYCDGLGDCIGECPVGAITFEEREADPYDEEAVKKHMAAKAAAGPLPCGCPGSMARDLRKKEPEPCAASQASPAPAALKSALANWPVQIRLVPETAPYLRKADLVIAADCTPFAFADFHRTFLAGENTVCLIGCPKLDDAQAYVEKLTRLISYNEISSVTVVRMEVPCCGGMTRILEAACGAAEHNVSLKIVTIGVGGEITDRETIRFSVKK</sequence>
<keyword evidence="3" id="KW-1185">Reference proteome</keyword>
<dbReference type="InterPro" id="IPR017896">
    <property type="entry name" value="4Fe4S_Fe-S-bd"/>
</dbReference>
<comment type="caution">
    <text evidence="2">The sequence shown here is derived from an EMBL/GenBank/DDBJ whole genome shotgun (WGS) entry which is preliminary data.</text>
</comment>
<dbReference type="Pfam" id="PF12837">
    <property type="entry name" value="Fer4_6"/>
    <property type="match status" value="1"/>
</dbReference>
<dbReference type="Proteomes" id="UP000295066">
    <property type="component" value="Unassembled WGS sequence"/>
</dbReference>
<dbReference type="Gene3D" id="3.30.70.20">
    <property type="match status" value="1"/>
</dbReference>
<dbReference type="RefSeq" id="WP_133957444.1">
    <property type="nucleotide sequence ID" value="NZ_SORI01000007.1"/>
</dbReference>
<name>A0A4R8M695_9BACT</name>
<proteinExistence type="predicted"/>
<dbReference type="PANTHER" id="PTHR42895:SF1">
    <property type="entry name" value="IRON-SULFUR CLUSTER PROTEIN"/>
    <property type="match status" value="1"/>
</dbReference>
<dbReference type="OrthoDB" id="9795268at2"/>
<evidence type="ECO:0000259" key="1">
    <source>
        <dbReference type="PROSITE" id="PS51379"/>
    </source>
</evidence>
<dbReference type="PANTHER" id="PTHR42895">
    <property type="entry name" value="IRON-SULFUR CLUSTER-BINDING PROTEIN-RELATED"/>
    <property type="match status" value="1"/>
</dbReference>
<gene>
    <name evidence="2" type="ORF">C8D99_10786</name>
</gene>
<organism evidence="2 3">
    <name type="scientific">Aminivibrio pyruvatiphilus</name>
    <dbReference type="NCBI Taxonomy" id="1005740"/>
    <lineage>
        <taxon>Bacteria</taxon>
        <taxon>Thermotogati</taxon>
        <taxon>Synergistota</taxon>
        <taxon>Synergistia</taxon>
        <taxon>Synergistales</taxon>
        <taxon>Aminobacteriaceae</taxon>
        <taxon>Aminivibrio</taxon>
    </lineage>
</organism>
<dbReference type="EMBL" id="SORI01000007">
    <property type="protein sequence ID" value="TDY60879.1"/>
    <property type="molecule type" value="Genomic_DNA"/>
</dbReference>
<dbReference type="InterPro" id="IPR052911">
    <property type="entry name" value="Corrinoid_activation_enz"/>
</dbReference>
<evidence type="ECO:0000313" key="3">
    <source>
        <dbReference type="Proteomes" id="UP000295066"/>
    </source>
</evidence>
<feature type="domain" description="4Fe-4S ferredoxin-type" evidence="1">
    <location>
        <begin position="37"/>
        <end position="66"/>
    </location>
</feature>